<keyword evidence="1" id="KW-0812">Transmembrane</keyword>
<evidence type="ECO:0000313" key="2">
    <source>
        <dbReference type="EMBL" id="ERN42313.1"/>
    </source>
</evidence>
<dbReference type="RefSeq" id="WP_022605353.1">
    <property type="nucleotide sequence ID" value="NZ_ASSJ01000027.1"/>
</dbReference>
<name>U5DCR0_9CHRO</name>
<reference evidence="2 3" key="1">
    <citation type="submission" date="2013-05" db="EMBL/GenBank/DDBJ databases">
        <title>Draft genome sequence of Rubidibacter lacunae KORDI 51-2.</title>
        <authorList>
            <person name="Choi D.H."/>
            <person name="Noh J.H."/>
            <person name="Kwon K.-K."/>
            <person name="Lee J.-H."/>
            <person name="Ryu J.-Y."/>
        </authorList>
    </citation>
    <scope>NUCLEOTIDE SEQUENCE [LARGE SCALE GENOMIC DNA]</scope>
    <source>
        <strain evidence="2 3">KORDI 51-2</strain>
    </source>
</reference>
<organism evidence="2 3">
    <name type="scientific">Rubidibacter lacunae KORDI 51-2</name>
    <dbReference type="NCBI Taxonomy" id="582515"/>
    <lineage>
        <taxon>Bacteria</taxon>
        <taxon>Bacillati</taxon>
        <taxon>Cyanobacteriota</taxon>
        <taxon>Cyanophyceae</taxon>
        <taxon>Oscillatoriophycideae</taxon>
        <taxon>Chroococcales</taxon>
        <taxon>Aphanothecaceae</taxon>
        <taxon>Rubidibacter</taxon>
    </lineage>
</organism>
<dbReference type="InParanoid" id="U5DCR0"/>
<feature type="transmembrane region" description="Helical" evidence="1">
    <location>
        <begin position="12"/>
        <end position="33"/>
    </location>
</feature>
<keyword evidence="3" id="KW-1185">Reference proteome</keyword>
<evidence type="ECO:0000256" key="1">
    <source>
        <dbReference type="SAM" id="Phobius"/>
    </source>
</evidence>
<proteinExistence type="predicted"/>
<comment type="caution">
    <text evidence="2">The sequence shown here is derived from an EMBL/GenBank/DDBJ whole genome shotgun (WGS) entry which is preliminary data.</text>
</comment>
<accession>U5DCR0</accession>
<evidence type="ECO:0000313" key="3">
    <source>
        <dbReference type="Proteomes" id="UP000016960"/>
    </source>
</evidence>
<keyword evidence="1" id="KW-1133">Transmembrane helix</keyword>
<sequence length="71" mass="7715">MTDTNSRRGKAVAIVTGTLSIAIALLYLLIVFFLDARGEMRPAPIGQILPNAVWLKAIHMFPGCLCQVFLG</sequence>
<dbReference type="OrthoDB" id="428564at2"/>
<keyword evidence="1" id="KW-0472">Membrane</keyword>
<dbReference type="AlphaFoldDB" id="U5DCR0"/>
<gene>
    <name evidence="2" type="ORF">KR51_00010410</name>
</gene>
<protein>
    <submittedName>
        <fullName evidence="2">Uncharacterized protein</fullName>
    </submittedName>
</protein>
<dbReference type="EMBL" id="ASSJ01000027">
    <property type="protein sequence ID" value="ERN42313.1"/>
    <property type="molecule type" value="Genomic_DNA"/>
</dbReference>
<dbReference type="Proteomes" id="UP000016960">
    <property type="component" value="Unassembled WGS sequence"/>
</dbReference>